<keyword evidence="2" id="KW-1185">Reference proteome</keyword>
<comment type="caution">
    <text evidence="1">The sequence shown here is derived from an EMBL/GenBank/DDBJ whole genome shotgun (WGS) entry which is preliminary data.</text>
</comment>
<gene>
    <name evidence="1" type="ORF">OCU04_006811</name>
</gene>
<organism evidence="1 2">
    <name type="scientific">Sclerotinia nivalis</name>
    <dbReference type="NCBI Taxonomy" id="352851"/>
    <lineage>
        <taxon>Eukaryota</taxon>
        <taxon>Fungi</taxon>
        <taxon>Dikarya</taxon>
        <taxon>Ascomycota</taxon>
        <taxon>Pezizomycotina</taxon>
        <taxon>Leotiomycetes</taxon>
        <taxon>Helotiales</taxon>
        <taxon>Sclerotiniaceae</taxon>
        <taxon>Sclerotinia</taxon>
    </lineage>
</organism>
<evidence type="ECO:0000313" key="2">
    <source>
        <dbReference type="Proteomes" id="UP001152300"/>
    </source>
</evidence>
<proteinExistence type="predicted"/>
<dbReference type="EMBL" id="JAPEIS010000007">
    <property type="protein sequence ID" value="KAJ8064477.1"/>
    <property type="molecule type" value="Genomic_DNA"/>
</dbReference>
<dbReference type="Proteomes" id="UP001152300">
    <property type="component" value="Unassembled WGS sequence"/>
</dbReference>
<dbReference type="OrthoDB" id="5404323at2759"/>
<accession>A0A9X0AKI8</accession>
<name>A0A9X0AKI8_9HELO</name>
<sequence length="55" mass="6109">MGRTTQESIHAVIIIDTVSKSRTATWKIGGDGREPDRIRVKELNVSNNVQVGMSR</sequence>
<evidence type="ECO:0000313" key="1">
    <source>
        <dbReference type="EMBL" id="KAJ8064477.1"/>
    </source>
</evidence>
<dbReference type="AlphaFoldDB" id="A0A9X0AKI8"/>
<protein>
    <submittedName>
        <fullName evidence="1">Uncharacterized protein</fullName>
    </submittedName>
</protein>
<reference evidence="1" key="1">
    <citation type="submission" date="2022-11" db="EMBL/GenBank/DDBJ databases">
        <title>Genome Resource of Sclerotinia nivalis Strain SnTB1, a Plant Pathogen Isolated from American Ginseng.</title>
        <authorList>
            <person name="Fan S."/>
        </authorList>
    </citation>
    <scope>NUCLEOTIDE SEQUENCE</scope>
    <source>
        <strain evidence="1">SnTB1</strain>
    </source>
</reference>